<dbReference type="Pfam" id="PF05598">
    <property type="entry name" value="DUF772"/>
    <property type="match status" value="1"/>
</dbReference>
<dbReference type="InterPro" id="IPR008490">
    <property type="entry name" value="Transposase_InsH_N"/>
</dbReference>
<dbReference type="PANTHER" id="PTHR35604:SF2">
    <property type="entry name" value="TRANSPOSASE INSH FOR INSERTION SEQUENCE ELEMENT IS5A-RELATED"/>
    <property type="match status" value="1"/>
</dbReference>
<dbReference type="Proteomes" id="UP000199317">
    <property type="component" value="Unassembled WGS sequence"/>
</dbReference>
<evidence type="ECO:0000313" key="2">
    <source>
        <dbReference type="EMBL" id="SDP51437.1"/>
    </source>
</evidence>
<proteinExistence type="predicted"/>
<dbReference type="OrthoDB" id="9774608at2"/>
<dbReference type="AlphaFoldDB" id="A0A1H0TBN6"/>
<gene>
    <name evidence="2" type="ORF">SAMN04489708_114132</name>
</gene>
<protein>
    <submittedName>
        <fullName evidence="2">Transposase domain</fullName>
    </submittedName>
</protein>
<feature type="domain" description="Transposase InsH N-terminal" evidence="1">
    <location>
        <begin position="20"/>
        <end position="114"/>
    </location>
</feature>
<reference evidence="3" key="1">
    <citation type="submission" date="2016-10" db="EMBL/GenBank/DDBJ databases">
        <authorList>
            <person name="Varghese N."/>
            <person name="Submissions S."/>
        </authorList>
    </citation>
    <scope>NUCLEOTIDE SEQUENCE [LARGE SCALE GENOMIC DNA]</scope>
    <source>
        <strain evidence="3">DSM 17101</strain>
    </source>
</reference>
<dbReference type="EMBL" id="FNJL01000014">
    <property type="protein sequence ID" value="SDP51437.1"/>
    <property type="molecule type" value="Genomic_DNA"/>
</dbReference>
<evidence type="ECO:0000259" key="1">
    <source>
        <dbReference type="Pfam" id="PF05598"/>
    </source>
</evidence>
<keyword evidence="3" id="KW-1185">Reference proteome</keyword>
<dbReference type="PANTHER" id="PTHR35604">
    <property type="entry name" value="TRANSPOSASE INSH FOR INSERTION SEQUENCE ELEMENT IS5A-RELATED"/>
    <property type="match status" value="1"/>
</dbReference>
<evidence type="ECO:0000313" key="3">
    <source>
        <dbReference type="Proteomes" id="UP000199317"/>
    </source>
</evidence>
<accession>A0A1H0TBN6</accession>
<name>A0A1H0TBN6_9BURK</name>
<feature type="non-terminal residue" evidence="2">
    <location>
        <position position="148"/>
    </location>
</feature>
<sequence length="148" mass="16832">MAGMTQEQQMLGFDPLPKKTRKEIFLEEMNRVVPWVALVALIQPHARGAHQALGGRPPFAVETMLRIHCLQLWWNLSDPAMEEELHERPLYREFAGLSGRARLPDETTILRFRHLLEKHRLAPEILATINAHLAAQGLMLKTGTLVDA</sequence>
<organism evidence="2 3">
    <name type="scientific">Paracidovorax cattleyae</name>
    <dbReference type="NCBI Taxonomy" id="80868"/>
    <lineage>
        <taxon>Bacteria</taxon>
        <taxon>Pseudomonadati</taxon>
        <taxon>Pseudomonadota</taxon>
        <taxon>Betaproteobacteria</taxon>
        <taxon>Burkholderiales</taxon>
        <taxon>Comamonadaceae</taxon>
        <taxon>Paracidovorax</taxon>
    </lineage>
</organism>